<organism evidence="2 3">
    <name type="scientific">Haematococcus lacustris</name>
    <name type="common">Green alga</name>
    <name type="synonym">Haematococcus pluvialis</name>
    <dbReference type="NCBI Taxonomy" id="44745"/>
    <lineage>
        <taxon>Eukaryota</taxon>
        <taxon>Viridiplantae</taxon>
        <taxon>Chlorophyta</taxon>
        <taxon>core chlorophytes</taxon>
        <taxon>Chlorophyceae</taxon>
        <taxon>CS clade</taxon>
        <taxon>Chlamydomonadales</taxon>
        <taxon>Haematococcaceae</taxon>
        <taxon>Haematococcus</taxon>
    </lineage>
</organism>
<evidence type="ECO:0000256" key="1">
    <source>
        <dbReference type="SAM" id="MobiDB-lite"/>
    </source>
</evidence>
<gene>
    <name evidence="2" type="ORF">HaLaN_00232</name>
</gene>
<proteinExistence type="predicted"/>
<dbReference type="EMBL" id="BLLF01000007">
    <property type="protein sequence ID" value="GFH05725.1"/>
    <property type="molecule type" value="Genomic_DNA"/>
</dbReference>
<reference evidence="2 3" key="1">
    <citation type="submission" date="2020-02" db="EMBL/GenBank/DDBJ databases">
        <title>Draft genome sequence of Haematococcus lacustris strain NIES-144.</title>
        <authorList>
            <person name="Morimoto D."/>
            <person name="Nakagawa S."/>
            <person name="Yoshida T."/>
            <person name="Sawayama S."/>
        </authorList>
    </citation>
    <scope>NUCLEOTIDE SEQUENCE [LARGE SCALE GENOMIC DNA]</scope>
    <source>
        <strain evidence="2 3">NIES-144</strain>
    </source>
</reference>
<keyword evidence="3" id="KW-1185">Reference proteome</keyword>
<dbReference type="AlphaFoldDB" id="A0A699Y8Q4"/>
<protein>
    <submittedName>
        <fullName evidence="2">Uncharacterized protein</fullName>
    </submittedName>
</protein>
<dbReference type="Proteomes" id="UP000485058">
    <property type="component" value="Unassembled WGS sequence"/>
</dbReference>
<accession>A0A699Y8Q4</accession>
<feature type="region of interest" description="Disordered" evidence="1">
    <location>
        <begin position="66"/>
        <end position="99"/>
    </location>
</feature>
<sequence>MVIQIGDDLIWTVSPPYQITARIRSVEAEGHRQAKAGPDKEIENVSLASRKATTGLEGWMEVRSPQHGVESMPAQASADTPQLLTTDCSSGGVGRPSWG</sequence>
<evidence type="ECO:0000313" key="2">
    <source>
        <dbReference type="EMBL" id="GFH05725.1"/>
    </source>
</evidence>
<name>A0A699Y8Q4_HAELA</name>
<comment type="caution">
    <text evidence="2">The sequence shown here is derived from an EMBL/GenBank/DDBJ whole genome shotgun (WGS) entry which is preliminary data.</text>
</comment>
<feature type="compositionally biased region" description="Polar residues" evidence="1">
    <location>
        <begin position="77"/>
        <end position="89"/>
    </location>
</feature>
<evidence type="ECO:0000313" key="3">
    <source>
        <dbReference type="Proteomes" id="UP000485058"/>
    </source>
</evidence>